<feature type="region of interest" description="Disordered" evidence="1">
    <location>
        <begin position="22"/>
        <end position="75"/>
    </location>
</feature>
<dbReference type="InterPro" id="IPR037658">
    <property type="entry name" value="CBARP"/>
</dbReference>
<dbReference type="PANTHER" id="PTHR28597:SF1">
    <property type="entry name" value="VOLTAGE-DEPENDENT CALCIUM CHANNEL BETA SUBUNIT-ASSOCIATED REGULATORY PROTEIN"/>
    <property type="match status" value="1"/>
</dbReference>
<dbReference type="GO" id="GO:0030141">
    <property type="term" value="C:secretory granule"/>
    <property type="evidence" value="ECO:0007669"/>
    <property type="project" value="TreeGrafter"/>
</dbReference>
<feature type="signal peptide" evidence="2">
    <location>
        <begin position="1"/>
        <end position="19"/>
    </location>
</feature>
<organism evidence="3 4">
    <name type="scientific">Acipenser ruthenus</name>
    <name type="common">Sterlet sturgeon</name>
    <dbReference type="NCBI Taxonomy" id="7906"/>
    <lineage>
        <taxon>Eukaryota</taxon>
        <taxon>Metazoa</taxon>
        <taxon>Chordata</taxon>
        <taxon>Craniata</taxon>
        <taxon>Vertebrata</taxon>
        <taxon>Euteleostomi</taxon>
        <taxon>Actinopterygii</taxon>
        <taxon>Chondrostei</taxon>
        <taxon>Acipenseriformes</taxon>
        <taxon>Acipenseridae</taxon>
        <taxon>Acipenser</taxon>
    </lineage>
</organism>
<protein>
    <submittedName>
        <fullName evidence="3">Uncharacterized protein</fullName>
    </submittedName>
</protein>
<dbReference type="GO" id="GO:0005886">
    <property type="term" value="C:plasma membrane"/>
    <property type="evidence" value="ECO:0007669"/>
    <property type="project" value="TreeGrafter"/>
</dbReference>
<keyword evidence="2" id="KW-0732">Signal</keyword>
<proteinExistence type="predicted"/>
<evidence type="ECO:0000313" key="4">
    <source>
        <dbReference type="Proteomes" id="UP000289886"/>
    </source>
</evidence>
<comment type="caution">
    <text evidence="3">The sequence shown here is derived from an EMBL/GenBank/DDBJ whole genome shotgun (WGS) entry which is preliminary data.</text>
</comment>
<feature type="compositionally biased region" description="Polar residues" evidence="1">
    <location>
        <begin position="32"/>
        <end position="43"/>
    </location>
</feature>
<reference evidence="3 4" key="1">
    <citation type="submission" date="2019-01" db="EMBL/GenBank/DDBJ databases">
        <title>Draft Genome and Complete Hox-Cluster Characterization of the Sterlet Sturgeon (Acipenser ruthenus).</title>
        <authorList>
            <person name="Wei Q."/>
        </authorList>
    </citation>
    <scope>NUCLEOTIDE SEQUENCE [LARGE SCALE GENOMIC DNA]</scope>
    <source>
        <strain evidence="3">WHYD16114868_AA</strain>
        <tissue evidence="3">Blood</tissue>
    </source>
</reference>
<sequence>MVVLLSGLLIICRHWCVGGRRYSRASDDPEKTNTTYLEDSQPAQGKHRERSELRSSGGPRLTEQSWALVHQGVPG</sequence>
<dbReference type="GO" id="GO:0044325">
    <property type="term" value="F:transmembrane transporter binding"/>
    <property type="evidence" value="ECO:0007669"/>
    <property type="project" value="InterPro"/>
</dbReference>
<dbReference type="AlphaFoldDB" id="A0A444V2J1"/>
<accession>A0A444V2J1</accession>
<feature type="chain" id="PRO_5019479199" evidence="2">
    <location>
        <begin position="20"/>
        <end position="75"/>
    </location>
</feature>
<evidence type="ECO:0000256" key="2">
    <source>
        <dbReference type="SAM" id="SignalP"/>
    </source>
</evidence>
<dbReference type="GO" id="GO:0045955">
    <property type="term" value="P:negative regulation of calcium ion-dependent exocytosis"/>
    <property type="evidence" value="ECO:0007669"/>
    <property type="project" value="TreeGrafter"/>
</dbReference>
<evidence type="ECO:0000313" key="3">
    <source>
        <dbReference type="EMBL" id="RXM94655.1"/>
    </source>
</evidence>
<name>A0A444V2J1_ACIRT</name>
<evidence type="ECO:0000256" key="1">
    <source>
        <dbReference type="SAM" id="MobiDB-lite"/>
    </source>
</evidence>
<dbReference type="EMBL" id="SCEB01003129">
    <property type="protein sequence ID" value="RXM94655.1"/>
    <property type="molecule type" value="Genomic_DNA"/>
</dbReference>
<keyword evidence="4" id="KW-1185">Reference proteome</keyword>
<dbReference type="PANTHER" id="PTHR28597">
    <property type="entry name" value="VOLTAGE-DEPENDENT CALCIUM CHANNEL BETA SUBUNIT-ASSOCIATED REGULATORY PROTEIN"/>
    <property type="match status" value="1"/>
</dbReference>
<gene>
    <name evidence="3" type="ORF">EOD39_17750</name>
</gene>
<dbReference type="Proteomes" id="UP000289886">
    <property type="component" value="Unassembled WGS sequence"/>
</dbReference>